<keyword evidence="3" id="KW-1185">Reference proteome</keyword>
<evidence type="ECO:0000313" key="2">
    <source>
        <dbReference type="EMBL" id="KAJ2850668.1"/>
    </source>
</evidence>
<evidence type="ECO:0000256" key="1">
    <source>
        <dbReference type="SAM" id="Phobius"/>
    </source>
</evidence>
<feature type="transmembrane region" description="Helical" evidence="1">
    <location>
        <begin position="131"/>
        <end position="156"/>
    </location>
</feature>
<dbReference type="InterPro" id="IPR006750">
    <property type="entry name" value="YdcZ"/>
</dbReference>
<evidence type="ECO:0008006" key="4">
    <source>
        <dbReference type="Google" id="ProtNLM"/>
    </source>
</evidence>
<keyword evidence="1" id="KW-0812">Transmembrane</keyword>
<reference evidence="2" key="1">
    <citation type="submission" date="2022-07" db="EMBL/GenBank/DDBJ databases">
        <title>Phylogenomic reconstructions and comparative analyses of Kickxellomycotina fungi.</title>
        <authorList>
            <person name="Reynolds N.K."/>
            <person name="Stajich J.E."/>
            <person name="Barry K."/>
            <person name="Grigoriev I.V."/>
            <person name="Crous P."/>
            <person name="Smith M.E."/>
        </authorList>
    </citation>
    <scope>NUCLEOTIDE SEQUENCE</scope>
    <source>
        <strain evidence="2">NRRL 1566</strain>
    </source>
</reference>
<dbReference type="Pfam" id="PF04657">
    <property type="entry name" value="DMT_YdcZ"/>
    <property type="match status" value="1"/>
</dbReference>
<dbReference type="EMBL" id="JANBUW010000026">
    <property type="protein sequence ID" value="KAJ2850668.1"/>
    <property type="molecule type" value="Genomic_DNA"/>
</dbReference>
<accession>A0A9W8IHA2</accession>
<gene>
    <name evidence="2" type="ORF">IWW36_001712</name>
</gene>
<feature type="transmembrane region" description="Helical" evidence="1">
    <location>
        <begin position="163"/>
        <end position="181"/>
    </location>
</feature>
<sequence length="182" mass="19672">MVKGGFFPVLKHSLKNSVLIEKPRLNAQIAMDKKLFMDILLLMIGGTCTALQGAVNGSLSININGGFSAWLSFAIGSFLLFIFFIIDTRGGKTINWKNSFKTAPWWSWLGGIPGAAFVLFITLFIPYRGSAVVSGITICAQMVTSLFVDSFAFFGCNHRPATIPRLFGTALLIAGVLMVALG</sequence>
<name>A0A9W8IHA2_9FUNG</name>
<dbReference type="Proteomes" id="UP001139887">
    <property type="component" value="Unassembled WGS sequence"/>
</dbReference>
<dbReference type="PANTHER" id="PTHR34821">
    <property type="entry name" value="INNER MEMBRANE PROTEIN YDCZ"/>
    <property type="match status" value="1"/>
</dbReference>
<feature type="transmembrane region" description="Helical" evidence="1">
    <location>
        <begin position="106"/>
        <end position="125"/>
    </location>
</feature>
<protein>
    <recommendedName>
        <fullName evidence="4">DMT family transporter</fullName>
    </recommendedName>
</protein>
<feature type="transmembrane region" description="Helical" evidence="1">
    <location>
        <begin position="35"/>
        <end position="55"/>
    </location>
</feature>
<dbReference type="PANTHER" id="PTHR34821:SF2">
    <property type="entry name" value="INNER MEMBRANE PROTEIN YDCZ"/>
    <property type="match status" value="1"/>
</dbReference>
<dbReference type="AlphaFoldDB" id="A0A9W8IHA2"/>
<feature type="transmembrane region" description="Helical" evidence="1">
    <location>
        <begin position="67"/>
        <end position="86"/>
    </location>
</feature>
<dbReference type="OrthoDB" id="5559077at2759"/>
<comment type="caution">
    <text evidence="2">The sequence shown here is derived from an EMBL/GenBank/DDBJ whole genome shotgun (WGS) entry which is preliminary data.</text>
</comment>
<dbReference type="GO" id="GO:0005886">
    <property type="term" value="C:plasma membrane"/>
    <property type="evidence" value="ECO:0007669"/>
    <property type="project" value="TreeGrafter"/>
</dbReference>
<keyword evidence="1" id="KW-1133">Transmembrane helix</keyword>
<evidence type="ECO:0000313" key="3">
    <source>
        <dbReference type="Proteomes" id="UP001139887"/>
    </source>
</evidence>
<organism evidence="2 3">
    <name type="scientific">Coemansia brasiliensis</name>
    <dbReference type="NCBI Taxonomy" id="2650707"/>
    <lineage>
        <taxon>Eukaryota</taxon>
        <taxon>Fungi</taxon>
        <taxon>Fungi incertae sedis</taxon>
        <taxon>Zoopagomycota</taxon>
        <taxon>Kickxellomycotina</taxon>
        <taxon>Kickxellomycetes</taxon>
        <taxon>Kickxellales</taxon>
        <taxon>Kickxellaceae</taxon>
        <taxon>Coemansia</taxon>
    </lineage>
</organism>
<keyword evidence="1" id="KW-0472">Membrane</keyword>
<proteinExistence type="predicted"/>